<dbReference type="Pfam" id="PF23598">
    <property type="entry name" value="LRR_14"/>
    <property type="match status" value="1"/>
</dbReference>
<evidence type="ECO:0000256" key="1">
    <source>
        <dbReference type="ARBA" id="ARBA00022614"/>
    </source>
</evidence>
<dbReference type="InterPro" id="IPR032675">
    <property type="entry name" value="LRR_dom_sf"/>
</dbReference>
<dbReference type="PANTHER" id="PTHR47186:SF50">
    <property type="entry name" value="FBD DOMAIN-CONTAINING PROTEIN"/>
    <property type="match status" value="1"/>
</dbReference>
<dbReference type="InterPro" id="IPR041118">
    <property type="entry name" value="Rx_N"/>
</dbReference>
<feature type="domain" description="Disease resistance N-terminal" evidence="7">
    <location>
        <begin position="1118"/>
        <end position="1177"/>
    </location>
</feature>
<dbReference type="Gene3D" id="1.20.5.4130">
    <property type="match status" value="3"/>
</dbReference>
<feature type="domain" description="Disease resistance N-terminal" evidence="7">
    <location>
        <begin position="70"/>
        <end position="149"/>
    </location>
</feature>
<evidence type="ECO:0000313" key="11">
    <source>
        <dbReference type="Proteomes" id="UP000289738"/>
    </source>
</evidence>
<gene>
    <name evidence="10" type="ORF">Ahy_A02g009879</name>
</gene>
<dbReference type="SUPFAM" id="SSF52540">
    <property type="entry name" value="P-loop containing nucleoside triphosphate hydrolases"/>
    <property type="match status" value="1"/>
</dbReference>
<evidence type="ECO:0000259" key="6">
    <source>
        <dbReference type="Pfam" id="PF00931"/>
    </source>
</evidence>
<dbReference type="PRINTS" id="PR00364">
    <property type="entry name" value="DISEASERSIST"/>
</dbReference>
<dbReference type="InterPro" id="IPR006553">
    <property type="entry name" value="Leu-rich_rpt_Cys-con_subtyp"/>
</dbReference>
<proteinExistence type="predicted"/>
<dbReference type="Pfam" id="PF00931">
    <property type="entry name" value="NB-ARC"/>
    <property type="match status" value="1"/>
</dbReference>
<evidence type="ECO:0008006" key="12">
    <source>
        <dbReference type="Google" id="ProtNLM"/>
    </source>
</evidence>
<evidence type="ECO:0000313" key="10">
    <source>
        <dbReference type="EMBL" id="RYR75207.1"/>
    </source>
</evidence>
<feature type="region of interest" description="Disordered" evidence="5">
    <location>
        <begin position="1"/>
        <end position="62"/>
    </location>
</feature>
<feature type="compositionally biased region" description="Basic and acidic residues" evidence="5">
    <location>
        <begin position="30"/>
        <end position="46"/>
    </location>
</feature>
<dbReference type="EMBL" id="SDMP01000002">
    <property type="protein sequence ID" value="RYR75207.1"/>
    <property type="molecule type" value="Genomic_DNA"/>
</dbReference>
<keyword evidence="2" id="KW-0677">Repeat</keyword>
<comment type="caution">
    <text evidence="10">The sequence shown here is derived from an EMBL/GenBank/DDBJ whole genome shotgun (WGS) entry which is preliminary data.</text>
</comment>
<feature type="domain" description="R13L1/DRL21-like LRR repeat region" evidence="9">
    <location>
        <begin position="2189"/>
        <end position="2315"/>
    </location>
</feature>
<protein>
    <recommendedName>
        <fullName evidence="12">NB-ARC domain-containing protein</fullName>
    </recommendedName>
</protein>
<feature type="domain" description="Disease resistance N-terminal" evidence="7">
    <location>
        <begin position="1877"/>
        <end position="1938"/>
    </location>
</feature>
<evidence type="ECO:0000256" key="5">
    <source>
        <dbReference type="SAM" id="MobiDB-lite"/>
    </source>
</evidence>
<reference evidence="10 11" key="1">
    <citation type="submission" date="2019-01" db="EMBL/GenBank/DDBJ databases">
        <title>Sequencing of cultivated peanut Arachis hypogaea provides insights into genome evolution and oil improvement.</title>
        <authorList>
            <person name="Chen X."/>
        </authorList>
    </citation>
    <scope>NUCLEOTIDE SEQUENCE [LARGE SCALE GENOMIC DNA]</scope>
    <source>
        <strain evidence="11">cv. Fuhuasheng</strain>
        <tissue evidence="10">Leaves</tissue>
    </source>
</reference>
<feature type="domain" description="R13L1/DRL21-like LRR repeat region" evidence="9">
    <location>
        <begin position="544"/>
        <end position="670"/>
    </location>
</feature>
<dbReference type="Pfam" id="PF25019">
    <property type="entry name" value="LRR_R13L1-DRL21"/>
    <property type="match status" value="2"/>
</dbReference>
<dbReference type="InterPro" id="IPR027417">
    <property type="entry name" value="P-loop_NTPase"/>
</dbReference>
<dbReference type="InterPro" id="IPR002182">
    <property type="entry name" value="NB-ARC"/>
</dbReference>
<evidence type="ECO:0000256" key="3">
    <source>
        <dbReference type="ARBA" id="ARBA00022741"/>
    </source>
</evidence>
<dbReference type="GO" id="GO:0051707">
    <property type="term" value="P:response to other organism"/>
    <property type="evidence" value="ECO:0007669"/>
    <property type="project" value="UniProtKB-ARBA"/>
</dbReference>
<dbReference type="SUPFAM" id="SSF52058">
    <property type="entry name" value="L domain-like"/>
    <property type="match status" value="5"/>
</dbReference>
<dbReference type="GO" id="GO:0006952">
    <property type="term" value="P:defense response"/>
    <property type="evidence" value="ECO:0007669"/>
    <property type="project" value="UniProtKB-KW"/>
</dbReference>
<sequence>MRQRSELTAKHSSEGDPLRRRRTLGARTGRGSEDATRTEATGERGTLKSRSRREARRRGGDHGVAVKALAAAAVLPFSSSKKLSSDLVERLRNALMDAGALVDDAELKQLDNHDVKEWLNCLRDALYTADDLLDRVCTKAATQKGVCNFLPSFLNSEERQMVKEIERVVTRIEDLEKRKGKLGLEKISTASFSWKTTSTSLVKGNVYGREDDQKALVQMLNDNNEHHLSVISIVGIGGVGKTTLAQWMYNNAELMEGFDRKAWVCVSENFNIVETTRNIVKEISTNTQDLDSFNSIQDALKKGLSEKKFFIVLDDVWSNDHHQWKDFLAPFLYGVKGSTILLTTRKEDVGSVVQTNYHPHYLIPLSEDYCWSVIEELGEQEEKKVLTRHLSHISRGSLGPRISKVSNSIAKLESLRTSLYIDDLFNLESIASKFKYLRVLSFHKLDVLPDSIGELIHLRYLNLSWTDINMLPELLCNLYNLQTLILYGCTKLTMLPSGMHNLVNLRHLDLRKTSLEEMPGGISKLKHLRVLDFFIVGKHEDNGIHELGGLSNLHGSFQLKKLENIVDVKEAENARMINKNLISKLYLEWSSGGDMVSNTQTEREILHSLEPHNGLRELTIRRYRGTIFPDWLGHCSYNNMTHVSLVCCMNCCMLPSLGQLPSLKSLYIRDFGQLSSIGIEFYKNEDNPSLHIAPFPSLETLQLQDMPCWEVWNLPDSETFRQLKSLQITDCPMLKGDMLHHVLMRIVSSSMDVSKVRKLEILQDDKERFQQMLLSGDTLLFSGSESMVESAFKAMISINHISCLHEIIIRRCRKLEFPQLQLQKYDLVELLIEESCDSLTSLSLGVFPNLKNLQIKRCRNLESVSMSEAPHAALQRLSIYDCHKLVSFAGEGLAAPNLIHLQVAWCSKLEALPRDMNSLLPSLEFLDIRGCRNICRLAEGGLPPNLKSLEVGICEQQMRDPSWMPNLHALTHLRIEGHYCNNIKSYPEVGSLPHLPSLTTLEIWHFHNLETLECNELLRLTSLQQLHISFCRKLENMEGAMLPSSLLLFKMEYCPLLEEHCKNKHQLIWPKISHIPTIQVKSSQMFQISLYIFINVVFDKFLTTDAVNLVLGKKLGSDLVERLKISLHAAEVLVGDAEDKQLDNQPVRDWLHSLRDSVYWADDLLDAVFTKAATRKEVDSFWPISLLNRDKEMIDKMERVVRRIEFLEKQKDFLGLEKTTKKNFLSWRIPSTSLVEELASRLFFKQCEYFDKCFVMHNLLHDLALFLAGDFYCRFEEHGKVESVTTYTRHLSYDSLSHLISEHFDSINKVESLRTLLPNNFFSHSDNIDSITCTLILKLKYLRVLSFLSFEGLNVLPESIGELTYLRYLDLSETSIRTLPESLCDLYNLQTLKLNECSSLTMLPNGMHKLVNLRHLSIRRTCLKEMPEEMSKLKHLHFLSYFMVGKHEDNGIQELGGLLNLHGSFEIKKLENVVDAKQARSARMLDKKHIDNLLLEWCSDVSKIRKLSIQKDHKGRSQEILLKGDSLSIKGCESVMGSAFKAMSINLLTYLQEIQISGCSYAVSFRGDCLPKSLQKLTILNCSKLEFPQQKYNFMELYIKDSCDSLSSFSLDDFPNLNNLKIEKCETLKSLSLSEPPHAALKHLFIDDCCKFVSFPVEGLAAPNLTHLRVTYCYKLESLPANMNTLLPNLQSLEIQRCSEICKLPKGGFPPNLKELSVGGCEEQLKGLSSMCHFNALIELTIEGYFGVTSYPKVGSLPQLPLLTTLRLWGFLDLETLECDQLLHLTSLQQLHIQWCVKLENMEGQNLPSSLLLLQIIECPLLGEHCKKKDEQYWSKIFYIPTIQVDAFLSGFINVLFDRFLTTDAVNLVLGKKLGPDLVERLKISLHAAEVLVDDAEYKQLGNEHVRDWLNSLRDAVYVADDLLDAVLTKAATQKETEVSSFLNPINFFINRDREMVDKMEGVVRRIEYLEKQKDFLGLEKSTKKNFLSWRIPSTSLVEALFLAGDFYCSFEELGDVDNMSDRTRHLSYKKLSHLSSKHFDSISKVESLRTLLLINLFPHSCKADVETSCILISKLKRLRVLSFLRFERFEALPDSIGELTYLRYLDLSRTSIRTLPESLCDLYNLQTLKLNGCSCLTMLPNGMHKLVNLRHLDIWGTSLEGMPGGMNKLKHLHFLSFFMVGKHDDNTIQELEGLLNLHGSFEIKKLENVVDVKEARRAKILDKKHIECLLLEWSSGDDMVSDTQTERDILNSLQPHNGLKKLKIKGYKGTIFPDWLGFCSYNNMTSVSLESCKNCCMLPSLGQLPSLKSLRIRGFDQLRSIGDEFYKNEGDHHSSPIAPFPLLESLEFDNLPCWDVWHLSESETFPQLRKLEIRYCPMLKGHMLNHVFLRMFSSLLDVSNVRKLDILEDDKKRSQKMLDNGETLSIRGCKYILEYAFKATIVHHLTSLQELQISGCLSAVSFPGNCITKSLQKLKILNSSKLEFPQQEQKYDLVELKIENSCDSLTSFSLDAFPNLKNLEISWCWNLESVSMSERPHAALQRLTIHQCSKFVSFPREGVDAPNLTHFNVTGCSKLEALPCHMNSLLPNLQSLNIRDCQKMCRLPEGGLPPNLKELTIGKQWKVLSTMGNSDALTHLSIYDCDWYNKSTRSFPEVGLLPPLPSLTTLCLYYFPNLETLECIELLRLTSLQQLSIMSCPKLENMVGEKLPPSLSLLQIKGCPLLGEHCNNKHQLIWPKISHIPNIQVHRKQFF</sequence>
<evidence type="ECO:0000259" key="7">
    <source>
        <dbReference type="Pfam" id="PF18052"/>
    </source>
</evidence>
<evidence type="ECO:0000256" key="4">
    <source>
        <dbReference type="ARBA" id="ARBA00022821"/>
    </source>
</evidence>
<dbReference type="Pfam" id="PF18052">
    <property type="entry name" value="Rx_N"/>
    <property type="match status" value="3"/>
</dbReference>
<dbReference type="Proteomes" id="UP000289738">
    <property type="component" value="Chromosome A02"/>
</dbReference>
<feature type="compositionally biased region" description="Basic residues" evidence="5">
    <location>
        <begin position="47"/>
        <end position="56"/>
    </location>
</feature>
<evidence type="ECO:0000259" key="9">
    <source>
        <dbReference type="Pfam" id="PF25019"/>
    </source>
</evidence>
<accession>A0A445EIC1</accession>
<feature type="domain" description="Disease resistance R13L4/SHOC-2-like LRR" evidence="8">
    <location>
        <begin position="1335"/>
        <end position="1519"/>
    </location>
</feature>
<evidence type="ECO:0000259" key="8">
    <source>
        <dbReference type="Pfam" id="PF23598"/>
    </source>
</evidence>
<feature type="compositionally biased region" description="Basic and acidic residues" evidence="5">
    <location>
        <begin position="1"/>
        <end position="18"/>
    </location>
</feature>
<dbReference type="GO" id="GO:0043531">
    <property type="term" value="F:ADP binding"/>
    <property type="evidence" value="ECO:0007669"/>
    <property type="project" value="InterPro"/>
</dbReference>
<dbReference type="PANTHER" id="PTHR47186">
    <property type="entry name" value="LEUCINE-RICH REPEAT-CONTAINING PROTEIN 57"/>
    <property type="match status" value="1"/>
</dbReference>
<feature type="domain" description="NB-ARC" evidence="6">
    <location>
        <begin position="210"/>
        <end position="381"/>
    </location>
</feature>
<dbReference type="STRING" id="3818.A0A445EIC1"/>
<evidence type="ECO:0000256" key="2">
    <source>
        <dbReference type="ARBA" id="ARBA00022737"/>
    </source>
</evidence>
<dbReference type="InterPro" id="IPR056789">
    <property type="entry name" value="LRR_R13L1-DRL21"/>
</dbReference>
<keyword evidence="11" id="KW-1185">Reference proteome</keyword>
<dbReference type="SMART" id="SM00369">
    <property type="entry name" value="LRR_TYP"/>
    <property type="match status" value="6"/>
</dbReference>
<dbReference type="FunFam" id="3.40.50.300:FF:001091">
    <property type="entry name" value="Probable disease resistance protein At1g61300"/>
    <property type="match status" value="1"/>
</dbReference>
<keyword evidence="1" id="KW-0433">Leucine-rich repeat</keyword>
<dbReference type="InterPro" id="IPR003591">
    <property type="entry name" value="Leu-rich_rpt_typical-subtyp"/>
</dbReference>
<organism evidence="10 11">
    <name type="scientific">Arachis hypogaea</name>
    <name type="common">Peanut</name>
    <dbReference type="NCBI Taxonomy" id="3818"/>
    <lineage>
        <taxon>Eukaryota</taxon>
        <taxon>Viridiplantae</taxon>
        <taxon>Streptophyta</taxon>
        <taxon>Embryophyta</taxon>
        <taxon>Tracheophyta</taxon>
        <taxon>Spermatophyta</taxon>
        <taxon>Magnoliopsida</taxon>
        <taxon>eudicotyledons</taxon>
        <taxon>Gunneridae</taxon>
        <taxon>Pentapetalae</taxon>
        <taxon>rosids</taxon>
        <taxon>fabids</taxon>
        <taxon>Fabales</taxon>
        <taxon>Fabaceae</taxon>
        <taxon>Papilionoideae</taxon>
        <taxon>50 kb inversion clade</taxon>
        <taxon>dalbergioids sensu lato</taxon>
        <taxon>Dalbergieae</taxon>
        <taxon>Pterocarpus clade</taxon>
        <taxon>Arachis</taxon>
    </lineage>
</organism>
<dbReference type="InterPro" id="IPR055414">
    <property type="entry name" value="LRR_R13L4/SHOC2-like"/>
</dbReference>
<dbReference type="SMART" id="SM00367">
    <property type="entry name" value="LRR_CC"/>
    <property type="match status" value="8"/>
</dbReference>
<keyword evidence="3" id="KW-0547">Nucleotide-binding</keyword>
<keyword evidence="4" id="KW-0611">Plant defense</keyword>
<dbReference type="Gene3D" id="3.80.10.10">
    <property type="entry name" value="Ribonuclease Inhibitor"/>
    <property type="match status" value="8"/>
</dbReference>
<dbReference type="Gene3D" id="3.40.50.300">
    <property type="entry name" value="P-loop containing nucleotide triphosphate hydrolases"/>
    <property type="match status" value="1"/>
</dbReference>
<name>A0A445EIC1_ARAHY</name>